<dbReference type="SUPFAM" id="SSF49695">
    <property type="entry name" value="gamma-Crystallin-like"/>
    <property type="match status" value="1"/>
</dbReference>
<sequence>MRKSLFATAVAAAATAAVLLPTGPAASSPARPSATCAIDHFCLYENANGTGRRGSYMKGTDDVKRQGLPAARSAWNRTNQYWCVWSQDEYRGTKVIVQPNEGLKNLGGAYRSALPASSIRC</sequence>
<gene>
    <name evidence="2" type="ORF">GCM10009564_20300</name>
</gene>
<evidence type="ECO:0008006" key="4">
    <source>
        <dbReference type="Google" id="ProtNLM"/>
    </source>
</evidence>
<name>A0ABP4DEV5_9ACTN</name>
<keyword evidence="1" id="KW-0732">Signal</keyword>
<organism evidence="2 3">
    <name type="scientific">Streptomyces thermogriseus</name>
    <dbReference type="NCBI Taxonomy" id="75292"/>
    <lineage>
        <taxon>Bacteria</taxon>
        <taxon>Bacillati</taxon>
        <taxon>Actinomycetota</taxon>
        <taxon>Actinomycetes</taxon>
        <taxon>Kitasatosporales</taxon>
        <taxon>Streptomycetaceae</taxon>
        <taxon>Streptomyces</taxon>
    </lineage>
</organism>
<evidence type="ECO:0000313" key="3">
    <source>
        <dbReference type="Proteomes" id="UP001501072"/>
    </source>
</evidence>
<feature type="chain" id="PRO_5045863723" description="Peptidase inhibitor family I36" evidence="1">
    <location>
        <begin position="28"/>
        <end position="121"/>
    </location>
</feature>
<accession>A0ABP4DEV5</accession>
<dbReference type="Gene3D" id="2.60.20.10">
    <property type="entry name" value="Crystallins"/>
    <property type="match status" value="1"/>
</dbReference>
<dbReference type="Pfam" id="PF03995">
    <property type="entry name" value="Inhibitor_I36"/>
    <property type="match status" value="1"/>
</dbReference>
<protein>
    <recommendedName>
        <fullName evidence="4">Peptidase inhibitor family I36</fullName>
    </recommendedName>
</protein>
<dbReference type="InterPro" id="IPR011024">
    <property type="entry name" value="G_crystallin-like"/>
</dbReference>
<dbReference type="RefSeq" id="WP_158100413.1">
    <property type="nucleotide sequence ID" value="NZ_BAAAHU010000017.1"/>
</dbReference>
<evidence type="ECO:0000256" key="1">
    <source>
        <dbReference type="SAM" id="SignalP"/>
    </source>
</evidence>
<proteinExistence type="predicted"/>
<reference evidence="3" key="1">
    <citation type="journal article" date="2019" name="Int. J. Syst. Evol. Microbiol.">
        <title>The Global Catalogue of Microorganisms (GCM) 10K type strain sequencing project: providing services to taxonomists for standard genome sequencing and annotation.</title>
        <authorList>
            <consortium name="The Broad Institute Genomics Platform"/>
            <consortium name="The Broad Institute Genome Sequencing Center for Infectious Disease"/>
            <person name="Wu L."/>
            <person name="Ma J."/>
        </authorList>
    </citation>
    <scope>NUCLEOTIDE SEQUENCE [LARGE SCALE GENOMIC DNA]</scope>
    <source>
        <strain evidence="3">JCM 11269</strain>
    </source>
</reference>
<keyword evidence="3" id="KW-1185">Reference proteome</keyword>
<dbReference type="Proteomes" id="UP001501072">
    <property type="component" value="Unassembled WGS sequence"/>
</dbReference>
<dbReference type="EMBL" id="BAAAHU010000017">
    <property type="protein sequence ID" value="GAA1008282.1"/>
    <property type="molecule type" value="Genomic_DNA"/>
</dbReference>
<comment type="caution">
    <text evidence="2">The sequence shown here is derived from an EMBL/GenBank/DDBJ whole genome shotgun (WGS) entry which is preliminary data.</text>
</comment>
<evidence type="ECO:0000313" key="2">
    <source>
        <dbReference type="EMBL" id="GAA1008282.1"/>
    </source>
</evidence>
<feature type="signal peptide" evidence="1">
    <location>
        <begin position="1"/>
        <end position="27"/>
    </location>
</feature>